<evidence type="ECO:0000313" key="1">
    <source>
        <dbReference type="EMBL" id="KAJ0018633.1"/>
    </source>
</evidence>
<dbReference type="EMBL" id="CM047747">
    <property type="protein sequence ID" value="KAJ0018633.1"/>
    <property type="molecule type" value="Genomic_DNA"/>
</dbReference>
<protein>
    <submittedName>
        <fullName evidence="1">Uncharacterized protein</fullName>
    </submittedName>
</protein>
<keyword evidence="2" id="KW-1185">Reference proteome</keyword>
<accession>A0ACC0XJQ1</accession>
<name>A0ACC0XJQ1_9ROSI</name>
<reference evidence="2" key="1">
    <citation type="journal article" date="2023" name="G3 (Bethesda)">
        <title>Genome assembly and association tests identify interacting loci associated with vigor, precocity, and sex in interspecific pistachio rootstocks.</title>
        <authorList>
            <person name="Palmer W."/>
            <person name="Jacygrad E."/>
            <person name="Sagayaradj S."/>
            <person name="Cavanaugh K."/>
            <person name="Han R."/>
            <person name="Bertier L."/>
            <person name="Beede B."/>
            <person name="Kafkas S."/>
            <person name="Golino D."/>
            <person name="Preece J."/>
            <person name="Michelmore R."/>
        </authorList>
    </citation>
    <scope>NUCLEOTIDE SEQUENCE [LARGE SCALE GENOMIC DNA]</scope>
</reference>
<proteinExistence type="predicted"/>
<sequence length="145" mass="16278">MRTRCRLVAFILAKGEGMTKSCFDSCRHIFSMSHSSWLLIDLWAMVMRSPLGGFVFTQQGLLVQLPPATNAIFIGRCFYPCLTAFLFDDLPLSGAVPFSRSECDLCVALEVRGGVGKEVVASARADRKRELDTMRHALHEKEWAY</sequence>
<organism evidence="1 2">
    <name type="scientific">Pistacia integerrima</name>
    <dbReference type="NCBI Taxonomy" id="434235"/>
    <lineage>
        <taxon>Eukaryota</taxon>
        <taxon>Viridiplantae</taxon>
        <taxon>Streptophyta</taxon>
        <taxon>Embryophyta</taxon>
        <taxon>Tracheophyta</taxon>
        <taxon>Spermatophyta</taxon>
        <taxon>Magnoliopsida</taxon>
        <taxon>eudicotyledons</taxon>
        <taxon>Gunneridae</taxon>
        <taxon>Pentapetalae</taxon>
        <taxon>rosids</taxon>
        <taxon>malvids</taxon>
        <taxon>Sapindales</taxon>
        <taxon>Anacardiaceae</taxon>
        <taxon>Pistacia</taxon>
    </lineage>
</organism>
<comment type="caution">
    <text evidence="1">The sequence shown here is derived from an EMBL/GenBank/DDBJ whole genome shotgun (WGS) entry which is preliminary data.</text>
</comment>
<gene>
    <name evidence="1" type="ORF">Pint_11398</name>
</gene>
<dbReference type="Proteomes" id="UP001163603">
    <property type="component" value="Chromosome 12"/>
</dbReference>
<evidence type="ECO:0000313" key="2">
    <source>
        <dbReference type="Proteomes" id="UP001163603"/>
    </source>
</evidence>